<gene>
    <name evidence="2" type="ORF">C2845_PM14G21080</name>
</gene>
<comment type="caution">
    <text evidence="2">The sequence shown here is derived from an EMBL/GenBank/DDBJ whole genome shotgun (WGS) entry which is preliminary data.</text>
</comment>
<feature type="domain" description="DUF1618" evidence="1">
    <location>
        <begin position="2"/>
        <end position="92"/>
    </location>
</feature>
<dbReference type="Pfam" id="PF07762">
    <property type="entry name" value="DUF1618"/>
    <property type="match status" value="1"/>
</dbReference>
<sequence length="104" mass="11701">MILADDVLEHKSPKLYYVVFPRVPPTGCEDMHRGVCATDGGRLLKFVDVVANNQQRRNDTIFTYTLTKTEAGRMEWVMDAAAPMTAKERWGLEAPAPVPHEVPM</sequence>
<dbReference type="AlphaFoldDB" id="A0A3L6PSY9"/>
<keyword evidence="3" id="KW-1185">Reference proteome</keyword>
<dbReference type="OrthoDB" id="594432at2759"/>
<protein>
    <recommendedName>
        <fullName evidence="1">DUF1618 domain-containing protein</fullName>
    </recommendedName>
</protein>
<organism evidence="2 3">
    <name type="scientific">Panicum miliaceum</name>
    <name type="common">Proso millet</name>
    <name type="synonym">Broomcorn millet</name>
    <dbReference type="NCBI Taxonomy" id="4540"/>
    <lineage>
        <taxon>Eukaryota</taxon>
        <taxon>Viridiplantae</taxon>
        <taxon>Streptophyta</taxon>
        <taxon>Embryophyta</taxon>
        <taxon>Tracheophyta</taxon>
        <taxon>Spermatophyta</taxon>
        <taxon>Magnoliopsida</taxon>
        <taxon>Liliopsida</taxon>
        <taxon>Poales</taxon>
        <taxon>Poaceae</taxon>
        <taxon>PACMAD clade</taxon>
        <taxon>Panicoideae</taxon>
        <taxon>Panicodae</taxon>
        <taxon>Paniceae</taxon>
        <taxon>Panicinae</taxon>
        <taxon>Panicum</taxon>
        <taxon>Panicum sect. Panicum</taxon>
    </lineage>
</organism>
<reference evidence="3" key="1">
    <citation type="journal article" date="2019" name="Nat. Commun.">
        <title>The genome of broomcorn millet.</title>
        <authorList>
            <person name="Zou C."/>
            <person name="Miki D."/>
            <person name="Li D."/>
            <person name="Tang Q."/>
            <person name="Xiao L."/>
            <person name="Rajput S."/>
            <person name="Deng P."/>
            <person name="Jia W."/>
            <person name="Huang R."/>
            <person name="Zhang M."/>
            <person name="Sun Y."/>
            <person name="Hu J."/>
            <person name="Fu X."/>
            <person name="Schnable P.S."/>
            <person name="Li F."/>
            <person name="Zhang H."/>
            <person name="Feng B."/>
            <person name="Zhu X."/>
            <person name="Liu R."/>
            <person name="Schnable J.C."/>
            <person name="Zhu J.-K."/>
            <person name="Zhang H."/>
        </authorList>
    </citation>
    <scope>NUCLEOTIDE SEQUENCE [LARGE SCALE GENOMIC DNA]</scope>
</reference>
<accession>A0A3L6PSY9</accession>
<evidence type="ECO:0000259" key="1">
    <source>
        <dbReference type="Pfam" id="PF07762"/>
    </source>
</evidence>
<dbReference type="Proteomes" id="UP000275267">
    <property type="component" value="Unassembled WGS sequence"/>
</dbReference>
<evidence type="ECO:0000313" key="2">
    <source>
        <dbReference type="EMBL" id="RLM61842.1"/>
    </source>
</evidence>
<evidence type="ECO:0000313" key="3">
    <source>
        <dbReference type="Proteomes" id="UP000275267"/>
    </source>
</evidence>
<proteinExistence type="predicted"/>
<dbReference type="EMBL" id="PQIB02000016">
    <property type="protein sequence ID" value="RLM61842.1"/>
    <property type="molecule type" value="Genomic_DNA"/>
</dbReference>
<name>A0A3L6PSY9_PANMI</name>
<dbReference type="InterPro" id="IPR011676">
    <property type="entry name" value="DUF1618"/>
</dbReference>